<dbReference type="InterPro" id="IPR011990">
    <property type="entry name" value="TPR-like_helical_dom_sf"/>
</dbReference>
<evidence type="ECO:0000313" key="2">
    <source>
        <dbReference type="Proteomes" id="UP000094669"/>
    </source>
</evidence>
<organism evidence="1 2">
    <name type="scientific">Leptospira inadai serovar Lyme</name>
    <dbReference type="NCBI Taxonomy" id="293084"/>
    <lineage>
        <taxon>Bacteria</taxon>
        <taxon>Pseudomonadati</taxon>
        <taxon>Spirochaetota</taxon>
        <taxon>Spirochaetia</taxon>
        <taxon>Leptospirales</taxon>
        <taxon>Leptospiraceae</taxon>
        <taxon>Leptospira</taxon>
    </lineage>
</organism>
<accession>A0ABX4YLM8</accession>
<evidence type="ECO:0008006" key="3">
    <source>
        <dbReference type="Google" id="ProtNLM"/>
    </source>
</evidence>
<keyword evidence="2" id="KW-1185">Reference proteome</keyword>
<sequence>MYRHTFHNSLSNFTFFFERSLVIYSLLFCTACSSLSAQTKNDFGWVGSPGNFSLNIEGKSVFNKDSDVSKFPEGLNLPQKSEYVLLVGEYLLVNKDSVKFSTLMNLIRQEKDLGLAEVLLSYFQDIYFSRKGTGEKILKLWNPPNNNAYSRQLTDSVRNVLLHKKSPEKIKCSVKNEYYSLCRTLRLGAYFSDFKQGESDYGREYTNLHRVIAPFTEESELRHIPFLGHYLPGVSDYLAELGLSKDAVHFSKIGIVTENLGGRMVSHSYEKLAYYYLIDGDFASAEKVLKYILDRQGELAPAYKNSIYLKLGALSYLSGDNAKALDYYLNLDFLDWSTRISHPFLGEPISINSARDLVSVAVWKSKNSFKAVDALNSVSTPKNLTEDDLFTRLRIIQILFEDEPDVASKMAMDLSFLAQSKGWRRVEYSATLLHGFLQLKTNNLRKAIIEFTKAYGILKDTDPSYREEWIRLNGLFLSHRESPNIRGVKGFLDQAMKIAAAGYADDKIYEIKNYLPLAYGTKNLETTAIDFYTRHGYFNDLLSLMIHSETNSDLAEEGSPSELSLIRTHNRILKYKGFYPPGREPWKSSWSEIRSKETVRAREDFDPFKNANLKKVAHPVLALFQKEKKLYLFSKDTDHSSEIEVKELNTDNVSSYSAQSALRTAIETFSKKDKVQVYLNLVGVEAVEYLKREYPNTDIQLFRRFDKRDEGDVAKKILGPSCGEPFPKASVEGDGHLQWHSFTPQYFDGVRLLPGKSAMLVWNLGAYGKSPGGLKDYEWSCGKSSVSFRKLKRRIDFRNLPDRILFTKDSLNGSGWTDKSEDFLDWTRFWLSAGTHRMYYIPNWDPSSQSDISLAEKFAHETGDSVFGPKVLKLVRHLE</sequence>
<evidence type="ECO:0000313" key="1">
    <source>
        <dbReference type="EMBL" id="PNV76182.1"/>
    </source>
</evidence>
<dbReference type="EMBL" id="MCRM02000003">
    <property type="protein sequence ID" value="PNV76182.1"/>
    <property type="molecule type" value="Genomic_DNA"/>
</dbReference>
<dbReference type="Proteomes" id="UP000094669">
    <property type="component" value="Unassembled WGS sequence"/>
</dbReference>
<name>A0ABX4YLM8_9LEPT</name>
<reference evidence="1" key="1">
    <citation type="submission" date="2018-01" db="EMBL/GenBank/DDBJ databases">
        <title>Genomic characterization of Leptospira inadai serogroup Lyme isolated from captured rat in Brazil and comparative analysis with human reference strain.</title>
        <authorList>
            <person name="Moreno L.Z."/>
            <person name="Loureiro A.P."/>
            <person name="Miraglia F."/>
            <person name="Kremer F.S."/>
            <person name="Eslabao M.R."/>
            <person name="Dellagostin O.A."/>
            <person name="Lilenbaum W."/>
            <person name="Moreno A.M."/>
        </authorList>
    </citation>
    <scope>NUCLEOTIDE SEQUENCE [LARGE SCALE GENOMIC DNA]</scope>
    <source>
        <strain evidence="1">M34/99</strain>
    </source>
</reference>
<dbReference type="SUPFAM" id="SSF48452">
    <property type="entry name" value="TPR-like"/>
    <property type="match status" value="1"/>
</dbReference>
<proteinExistence type="predicted"/>
<comment type="caution">
    <text evidence="1">The sequence shown here is derived from an EMBL/GenBank/DDBJ whole genome shotgun (WGS) entry which is preliminary data.</text>
</comment>
<gene>
    <name evidence="1" type="ORF">BES34_004025</name>
</gene>
<protein>
    <recommendedName>
        <fullName evidence="3">Tetratricopeptide repeat protein</fullName>
    </recommendedName>
</protein>